<protein>
    <recommendedName>
        <fullName evidence="3">tRNA dimethylallyltransferase</fullName>
        <ecNumber evidence="3">2.5.1.75</ecNumber>
    </recommendedName>
</protein>
<keyword evidence="6 10" id="KW-0547">Nucleotide-binding</keyword>
<evidence type="ECO:0000256" key="6">
    <source>
        <dbReference type="ARBA" id="ARBA00022741"/>
    </source>
</evidence>
<sequence>MHGQQHKPHRQQQQQQHAFSSSSSSAVWQAAPPGRPKVIIITGPTAVGKTKLGLELAKRLNGEIISADSVQVYKGLDVGSDKLPLAQREGIPHHLIDILQPDAEFSAGDFHHLGRKAAADIIQRGKTPIVVGGTGFYLRWFIYGKAATPPSNPEAAAKARDLIQQAWDAAAAAALSDEQRWDLAVDVVQQLGDSATAGRIRGERNNWYRLQRVLQILVQNGGKPLSEMDVDITKPLDYDFRCFFLTRPRLKLYDRIAYRVEEMVAGGLLDEALLLLQLGLAPNSHVATKAIGYRQACEFMQNALAAGTATPQQLRQLILDIATASRNLVKNQTTWFRDDDLFRWLEVGGRSTEDVLSELLAELAKPQHEGGCGDSGRLDKATQKALQQYVPSLKLFSNEGRCEEALAWVRQAAQQQQ</sequence>
<dbReference type="Proteomes" id="UP001244341">
    <property type="component" value="Chromosome 11b"/>
</dbReference>
<comment type="catalytic activity">
    <reaction evidence="9">
        <text>adenosine(37) in tRNA + dimethylallyl diphosphate = N(6)-dimethylallyladenosine(37) in tRNA + diphosphate</text>
        <dbReference type="Rhea" id="RHEA:26482"/>
        <dbReference type="Rhea" id="RHEA-COMP:10162"/>
        <dbReference type="Rhea" id="RHEA-COMP:10375"/>
        <dbReference type="ChEBI" id="CHEBI:33019"/>
        <dbReference type="ChEBI" id="CHEBI:57623"/>
        <dbReference type="ChEBI" id="CHEBI:74411"/>
        <dbReference type="ChEBI" id="CHEBI:74415"/>
        <dbReference type="EC" id="2.5.1.75"/>
    </reaction>
</comment>
<comment type="cofactor">
    <cofactor evidence="1">
        <name>Mg(2+)</name>
        <dbReference type="ChEBI" id="CHEBI:18420"/>
    </cofactor>
</comment>
<evidence type="ECO:0000256" key="7">
    <source>
        <dbReference type="ARBA" id="ARBA00022840"/>
    </source>
</evidence>
<feature type="compositionally biased region" description="Basic residues" evidence="11">
    <location>
        <begin position="1"/>
        <end position="10"/>
    </location>
</feature>
<reference evidence="12 13" key="1">
    <citation type="submission" date="2023-05" db="EMBL/GenBank/DDBJ databases">
        <title>A 100% complete, gapless, phased diploid assembly of the Scenedesmus obliquus UTEX 3031 genome.</title>
        <authorList>
            <person name="Biondi T.C."/>
            <person name="Hanschen E.R."/>
            <person name="Kwon T."/>
            <person name="Eng W."/>
            <person name="Kruse C.P.S."/>
            <person name="Koehler S.I."/>
            <person name="Kunde Y."/>
            <person name="Gleasner C.D."/>
            <person name="You Mak K.T."/>
            <person name="Polle J."/>
            <person name="Hovde B.T."/>
            <person name="Starkenburg S.R."/>
        </authorList>
    </citation>
    <scope>NUCLEOTIDE SEQUENCE [LARGE SCALE GENOMIC DNA]</scope>
    <source>
        <strain evidence="12 13">DOE0152z</strain>
    </source>
</reference>
<evidence type="ECO:0000256" key="2">
    <source>
        <dbReference type="ARBA" id="ARBA00005842"/>
    </source>
</evidence>
<dbReference type="HAMAP" id="MF_00185">
    <property type="entry name" value="IPP_trans"/>
    <property type="match status" value="1"/>
</dbReference>
<feature type="region of interest" description="Disordered" evidence="11">
    <location>
        <begin position="1"/>
        <end position="30"/>
    </location>
</feature>
<organism evidence="12 13">
    <name type="scientific">Tetradesmus obliquus</name>
    <name type="common">Green alga</name>
    <name type="synonym">Acutodesmus obliquus</name>
    <dbReference type="NCBI Taxonomy" id="3088"/>
    <lineage>
        <taxon>Eukaryota</taxon>
        <taxon>Viridiplantae</taxon>
        <taxon>Chlorophyta</taxon>
        <taxon>core chlorophytes</taxon>
        <taxon>Chlorophyceae</taxon>
        <taxon>CS clade</taxon>
        <taxon>Sphaeropleales</taxon>
        <taxon>Scenedesmaceae</taxon>
        <taxon>Tetradesmus</taxon>
    </lineage>
</organism>
<evidence type="ECO:0000313" key="13">
    <source>
        <dbReference type="Proteomes" id="UP001244341"/>
    </source>
</evidence>
<dbReference type="InterPro" id="IPR039657">
    <property type="entry name" value="Dimethylallyltransferase"/>
</dbReference>
<dbReference type="Pfam" id="PF01715">
    <property type="entry name" value="IPPT"/>
    <property type="match status" value="1"/>
</dbReference>
<name>A0ABY8UF46_TETOB</name>
<evidence type="ECO:0000256" key="8">
    <source>
        <dbReference type="ARBA" id="ARBA00022842"/>
    </source>
</evidence>
<dbReference type="Gene3D" id="3.40.50.300">
    <property type="entry name" value="P-loop containing nucleotide triphosphate hydrolases"/>
    <property type="match status" value="1"/>
</dbReference>
<keyword evidence="13" id="KW-1185">Reference proteome</keyword>
<dbReference type="SUPFAM" id="SSF52540">
    <property type="entry name" value="P-loop containing nucleoside triphosphate hydrolases"/>
    <property type="match status" value="1"/>
</dbReference>
<comment type="similarity">
    <text evidence="2 10">Belongs to the IPP transferase family.</text>
</comment>
<dbReference type="PANTHER" id="PTHR11088:SF60">
    <property type="entry name" value="TRNA DIMETHYLALLYLTRANSFERASE"/>
    <property type="match status" value="1"/>
</dbReference>
<evidence type="ECO:0000256" key="4">
    <source>
        <dbReference type="ARBA" id="ARBA00022679"/>
    </source>
</evidence>
<dbReference type="PANTHER" id="PTHR11088">
    <property type="entry name" value="TRNA DIMETHYLALLYLTRANSFERASE"/>
    <property type="match status" value="1"/>
</dbReference>
<evidence type="ECO:0000256" key="10">
    <source>
        <dbReference type="RuleBase" id="RU003785"/>
    </source>
</evidence>
<dbReference type="EMBL" id="CP126218">
    <property type="protein sequence ID" value="WIA19790.1"/>
    <property type="molecule type" value="Genomic_DNA"/>
</dbReference>
<dbReference type="InterPro" id="IPR027417">
    <property type="entry name" value="P-loop_NTPase"/>
</dbReference>
<evidence type="ECO:0000256" key="11">
    <source>
        <dbReference type="SAM" id="MobiDB-lite"/>
    </source>
</evidence>
<accession>A0ABY8UF46</accession>
<keyword evidence="5" id="KW-0819">tRNA processing</keyword>
<evidence type="ECO:0000256" key="1">
    <source>
        <dbReference type="ARBA" id="ARBA00001946"/>
    </source>
</evidence>
<dbReference type="NCBIfam" id="TIGR00174">
    <property type="entry name" value="miaA"/>
    <property type="match status" value="1"/>
</dbReference>
<keyword evidence="8" id="KW-0460">Magnesium</keyword>
<dbReference type="InterPro" id="IPR018022">
    <property type="entry name" value="IPT"/>
</dbReference>
<keyword evidence="7 10" id="KW-0067">ATP-binding</keyword>
<proteinExistence type="inferred from homology"/>
<dbReference type="EC" id="2.5.1.75" evidence="3"/>
<gene>
    <name evidence="12" type="ORF">OEZ85_005701</name>
</gene>
<evidence type="ECO:0000256" key="5">
    <source>
        <dbReference type="ARBA" id="ARBA00022694"/>
    </source>
</evidence>
<evidence type="ECO:0000313" key="12">
    <source>
        <dbReference type="EMBL" id="WIA19790.1"/>
    </source>
</evidence>
<evidence type="ECO:0000256" key="9">
    <source>
        <dbReference type="ARBA" id="ARBA00049563"/>
    </source>
</evidence>
<feature type="compositionally biased region" description="Low complexity" evidence="11">
    <location>
        <begin position="11"/>
        <end position="30"/>
    </location>
</feature>
<keyword evidence="4 10" id="KW-0808">Transferase</keyword>
<evidence type="ECO:0000256" key="3">
    <source>
        <dbReference type="ARBA" id="ARBA00012665"/>
    </source>
</evidence>